<accession>A0A3B3QWD1</accession>
<dbReference type="AlphaFoldDB" id="A0A3B3QWD1"/>
<name>A0A3B3QWD1_9TELE</name>
<comment type="subcellular location">
    <subcellularLocation>
        <location evidence="1">Nucleus</location>
    </subcellularLocation>
</comment>
<evidence type="ECO:0000256" key="6">
    <source>
        <dbReference type="ARBA" id="ARBA00038256"/>
    </source>
</evidence>
<keyword evidence="2" id="KW-0678">Repressor</keyword>
<sequence length="346" mass="40267">MPAHPTPREPEEELDPEQEVPEANGELDEEREREREEETMEESGEDRESEAGSNSEDSEAEEEEEEEEEESSEMDDEDYERRKLECLDEMSDLEKQFMELKEKLFRERLSQVKLKLEEVLAGHAGEYKEPLAVLQRNMQLRTEVAGVYKELCLQVIKHKYDCELQGAQQHLESERSLLLDTMKTELLDQIHRLEEERQSRDISSEWWSDELKGKKCRRRSHTARPERRKKATLVSGPYIVYMLKDVDILEDWTAIKKAKAAVLPLKKKSENRQQYGARCQGGTLYYEGERFCKGNTILLHVKEDSTSQAVITAVSSGEVWLRRTDGSKTKIYVSQLQKGKYTISKA</sequence>
<dbReference type="STRING" id="1676925.ENSPKIP00000009945"/>
<dbReference type="InterPro" id="IPR013907">
    <property type="entry name" value="Sds3"/>
</dbReference>
<dbReference type="GO" id="GO:0005654">
    <property type="term" value="C:nucleoplasm"/>
    <property type="evidence" value="ECO:0007669"/>
    <property type="project" value="UniProtKB-ARBA"/>
</dbReference>
<protein>
    <submittedName>
        <fullName evidence="8">BRMS1 transcriptional repressor and anoikis regulator</fullName>
    </submittedName>
</protein>
<dbReference type="Gene3D" id="1.20.5.1500">
    <property type="match status" value="1"/>
</dbReference>
<evidence type="ECO:0000256" key="3">
    <source>
        <dbReference type="ARBA" id="ARBA00023015"/>
    </source>
</evidence>
<evidence type="ECO:0000256" key="5">
    <source>
        <dbReference type="ARBA" id="ARBA00023242"/>
    </source>
</evidence>
<dbReference type="SMART" id="SM01401">
    <property type="entry name" value="Sds3"/>
    <property type="match status" value="1"/>
</dbReference>
<dbReference type="GeneTree" id="ENSGT00940000161779"/>
<keyword evidence="4" id="KW-0804">Transcription</keyword>
<evidence type="ECO:0000256" key="2">
    <source>
        <dbReference type="ARBA" id="ARBA00022491"/>
    </source>
</evidence>
<evidence type="ECO:0000256" key="4">
    <source>
        <dbReference type="ARBA" id="ARBA00023163"/>
    </source>
</evidence>
<dbReference type="Proteomes" id="UP000261540">
    <property type="component" value="Unplaced"/>
</dbReference>
<organism evidence="8 9">
    <name type="scientific">Paramormyrops kingsleyae</name>
    <dbReference type="NCBI Taxonomy" id="1676925"/>
    <lineage>
        <taxon>Eukaryota</taxon>
        <taxon>Metazoa</taxon>
        <taxon>Chordata</taxon>
        <taxon>Craniata</taxon>
        <taxon>Vertebrata</taxon>
        <taxon>Euteleostomi</taxon>
        <taxon>Actinopterygii</taxon>
        <taxon>Neopterygii</taxon>
        <taxon>Teleostei</taxon>
        <taxon>Osteoglossocephala</taxon>
        <taxon>Osteoglossomorpha</taxon>
        <taxon>Osteoglossiformes</taxon>
        <taxon>Mormyridae</taxon>
        <taxon>Paramormyrops</taxon>
    </lineage>
</organism>
<reference evidence="8" key="2">
    <citation type="submission" date="2025-09" db="UniProtKB">
        <authorList>
            <consortium name="Ensembl"/>
        </authorList>
    </citation>
    <scope>IDENTIFICATION</scope>
</reference>
<feature type="compositionally biased region" description="Acidic residues" evidence="7">
    <location>
        <begin position="56"/>
        <end position="78"/>
    </location>
</feature>
<feature type="region of interest" description="Disordered" evidence="7">
    <location>
        <begin position="1"/>
        <end position="80"/>
    </location>
</feature>
<feature type="compositionally biased region" description="Acidic residues" evidence="7">
    <location>
        <begin position="10"/>
        <end position="29"/>
    </location>
</feature>
<dbReference type="Pfam" id="PF08598">
    <property type="entry name" value="Sds3"/>
    <property type="match status" value="1"/>
</dbReference>
<dbReference type="FunFam" id="1.20.5.1500:FF:000002">
    <property type="entry name" value="breast cancer metastasis-suppressor 1-like protein-A"/>
    <property type="match status" value="1"/>
</dbReference>
<feature type="compositionally biased region" description="Acidic residues" evidence="7">
    <location>
        <begin position="37"/>
        <end position="48"/>
    </location>
</feature>
<dbReference type="GO" id="GO:0010468">
    <property type="term" value="P:regulation of gene expression"/>
    <property type="evidence" value="ECO:0007669"/>
    <property type="project" value="UniProtKB-ARBA"/>
</dbReference>
<dbReference type="PANTHER" id="PTHR21964">
    <property type="entry name" value="BREAST CANCER METASTASIS-SUPPRESSOR 1"/>
    <property type="match status" value="1"/>
</dbReference>
<proteinExistence type="inferred from homology"/>
<reference evidence="8" key="1">
    <citation type="submission" date="2025-08" db="UniProtKB">
        <authorList>
            <consortium name="Ensembl"/>
        </authorList>
    </citation>
    <scope>IDENTIFICATION</scope>
</reference>
<keyword evidence="9" id="KW-1185">Reference proteome</keyword>
<keyword evidence="3" id="KW-0805">Transcription regulation</keyword>
<evidence type="ECO:0000256" key="7">
    <source>
        <dbReference type="SAM" id="MobiDB-lite"/>
    </source>
</evidence>
<dbReference type="Ensembl" id="ENSPKIT00000034058.1">
    <property type="protein sequence ID" value="ENSPKIP00000009945.1"/>
    <property type="gene ID" value="ENSPKIG00000024847.1"/>
</dbReference>
<comment type="similarity">
    <text evidence="6">Belongs to the BRMS1 family.</text>
</comment>
<evidence type="ECO:0000313" key="8">
    <source>
        <dbReference type="Ensembl" id="ENSPKIP00000009945.1"/>
    </source>
</evidence>
<dbReference type="OrthoDB" id="20886at2759"/>
<keyword evidence="5" id="KW-0539">Nucleus</keyword>
<evidence type="ECO:0000256" key="1">
    <source>
        <dbReference type="ARBA" id="ARBA00004123"/>
    </source>
</evidence>
<evidence type="ECO:0000313" key="9">
    <source>
        <dbReference type="Proteomes" id="UP000261540"/>
    </source>
</evidence>